<evidence type="ECO:0000313" key="1">
    <source>
        <dbReference type="EMBL" id="OAX77686.1"/>
    </source>
</evidence>
<evidence type="ECO:0000313" key="2">
    <source>
        <dbReference type="Proteomes" id="UP000091918"/>
    </source>
</evidence>
<dbReference type="OrthoDB" id="4177121at2759"/>
<reference evidence="1 2" key="1">
    <citation type="submission" date="2015-07" db="EMBL/GenBank/DDBJ databases">
        <title>Emmonsia species relationships and genome sequence.</title>
        <authorList>
            <person name="Cuomo C.A."/>
            <person name="Schwartz I.S."/>
            <person name="Kenyon C."/>
            <person name="de Hoog G.S."/>
            <person name="Govender N.P."/>
            <person name="Botha A."/>
            <person name="Moreno L."/>
            <person name="de Vries M."/>
            <person name="Munoz J.F."/>
            <person name="Stielow J.B."/>
        </authorList>
    </citation>
    <scope>NUCLEOTIDE SEQUENCE [LARGE SCALE GENOMIC DNA]</scope>
    <source>
        <strain evidence="1 2">CBS 136260</strain>
    </source>
</reference>
<sequence>MATTYSVELVSSGRHGEHTPTIINVPDRITYVLRLRCSNAIQNTRPFEDMVVSCKMVTKDDSDHEIAVSEQFFSIAQNPTRAVSGPALTGFRGDVQIRVAGKVETTFCIKKRLEDGEYELMPGTGPLVPLIRAIKEDQLSQTGGASEN</sequence>
<dbReference type="EMBL" id="LGUA01002169">
    <property type="protein sequence ID" value="OAX77686.1"/>
    <property type="molecule type" value="Genomic_DNA"/>
</dbReference>
<dbReference type="AlphaFoldDB" id="A0A1B7NLX0"/>
<comment type="caution">
    <text evidence="1">The sequence shown here is derived from an EMBL/GenBank/DDBJ whole genome shotgun (WGS) entry which is preliminary data.</text>
</comment>
<name>A0A1B7NLX0_9EURO</name>
<organism evidence="1 2">
    <name type="scientific">Emergomyces africanus</name>
    <dbReference type="NCBI Taxonomy" id="1955775"/>
    <lineage>
        <taxon>Eukaryota</taxon>
        <taxon>Fungi</taxon>
        <taxon>Dikarya</taxon>
        <taxon>Ascomycota</taxon>
        <taxon>Pezizomycotina</taxon>
        <taxon>Eurotiomycetes</taxon>
        <taxon>Eurotiomycetidae</taxon>
        <taxon>Onygenales</taxon>
        <taxon>Ajellomycetaceae</taxon>
        <taxon>Emergomyces</taxon>
    </lineage>
</organism>
<proteinExistence type="predicted"/>
<protein>
    <submittedName>
        <fullName evidence="1">Uncharacterized protein</fullName>
    </submittedName>
</protein>
<dbReference type="Proteomes" id="UP000091918">
    <property type="component" value="Unassembled WGS sequence"/>
</dbReference>
<accession>A0A1B7NLX0</accession>
<keyword evidence="2" id="KW-1185">Reference proteome</keyword>
<gene>
    <name evidence="1" type="ORF">ACJ72_08012</name>
</gene>